<keyword evidence="3" id="KW-1185">Reference proteome</keyword>
<name>A0A1M2W772_TRAPU</name>
<dbReference type="AlphaFoldDB" id="A0A1M2W772"/>
<dbReference type="Proteomes" id="UP000184267">
    <property type="component" value="Unassembled WGS sequence"/>
</dbReference>
<accession>A0A1M2W772</accession>
<proteinExistence type="predicted"/>
<gene>
    <name evidence="2" type="ORF">TRAPUB_5960</name>
</gene>
<sequence length="128" mass="13482">MGRARGPLHLHRTGGVDVDDAAVEASGVTGDTAEAELQAACDTLSRRQQPRIRRAGTRSPARAGVRVVSRSESGLVRTRGRRGHEAPAFARATKKRQGPSGRTHGWEPSAGGLACCRAHPVVAVCTPE</sequence>
<organism evidence="2 3">
    <name type="scientific">Trametes pubescens</name>
    <name type="common">White-rot fungus</name>
    <dbReference type="NCBI Taxonomy" id="154538"/>
    <lineage>
        <taxon>Eukaryota</taxon>
        <taxon>Fungi</taxon>
        <taxon>Dikarya</taxon>
        <taxon>Basidiomycota</taxon>
        <taxon>Agaricomycotina</taxon>
        <taxon>Agaricomycetes</taxon>
        <taxon>Polyporales</taxon>
        <taxon>Polyporaceae</taxon>
        <taxon>Trametes</taxon>
    </lineage>
</organism>
<protein>
    <submittedName>
        <fullName evidence="2">Uncharacterized protein</fullName>
    </submittedName>
</protein>
<comment type="caution">
    <text evidence="2">The sequence shown here is derived from an EMBL/GenBank/DDBJ whole genome shotgun (WGS) entry which is preliminary data.</text>
</comment>
<evidence type="ECO:0000313" key="2">
    <source>
        <dbReference type="EMBL" id="OJT15632.1"/>
    </source>
</evidence>
<evidence type="ECO:0000256" key="1">
    <source>
        <dbReference type="SAM" id="MobiDB-lite"/>
    </source>
</evidence>
<evidence type="ECO:0000313" key="3">
    <source>
        <dbReference type="Proteomes" id="UP000184267"/>
    </source>
</evidence>
<reference evidence="2 3" key="1">
    <citation type="submission" date="2016-10" db="EMBL/GenBank/DDBJ databases">
        <title>Genome sequence of the basidiomycete white-rot fungus Trametes pubescens.</title>
        <authorList>
            <person name="Makela M.R."/>
            <person name="Granchi Z."/>
            <person name="Peng M."/>
            <person name="De Vries R.P."/>
            <person name="Grigoriev I."/>
            <person name="Riley R."/>
            <person name="Hilden K."/>
        </authorList>
    </citation>
    <scope>NUCLEOTIDE SEQUENCE [LARGE SCALE GENOMIC DNA]</scope>
    <source>
        <strain evidence="2 3">FBCC735</strain>
    </source>
</reference>
<dbReference type="EMBL" id="MNAD01000147">
    <property type="protein sequence ID" value="OJT15632.1"/>
    <property type="molecule type" value="Genomic_DNA"/>
</dbReference>
<feature type="region of interest" description="Disordered" evidence="1">
    <location>
        <begin position="41"/>
        <end position="109"/>
    </location>
</feature>